<dbReference type="InterPro" id="IPR041542">
    <property type="entry name" value="GH43_C2"/>
</dbReference>
<keyword evidence="2" id="KW-0732">Signal</keyword>
<gene>
    <name evidence="8" type="ORF">PAECIP111891_05243</name>
</gene>
<sequence length="1338" mass="145865">MERWTWQKGLLLSLIIAILTMLTYVPQSWIPKAEAFTDTSTMSDQQFFGVWNAGTSAWTTASKINYAYNSALLGVESAVKAGNYTLAKSNLLSYYRTRTGHGAFPLTTSGTFLADLVKDNILTAYGEYQENRFTVGSADAILSTDVTGGVKSVLNNGAKEVNYYLMGRYKDDTKLAQFNSREQALNKPVLELKLDDGSTQILTVTKDTYTRPGTYADVNYGGGNLLYVQDSGISTSTPFDVNTRRAYLSFDLSGVTGNITSATLKVYGKMAAGTGSMDILVIRTDSSWGETALKWSNQAANTFSWNGIAAGPNWTQPDSGAFNEYNWIISRFQFIGPLAAAYANSVSVGAPNELYASETLRLMLDFIGTSHTGEGFSDSYNYPRSLDVSFRTFVWPRVYEIIRSSPSLDADANTALLKQLWQTAHWQAVDPAGYTGFNWAVNETKGLYATTVYFPEFAESSLWKSTADQRMDSLITSLLTLDGGYAEGSYNYTMVSLQSFYDMKRLADLNGTEVTPTMRNGILKLAHFQMDSTLPNGYDPVYGDGHYASFAATLKQIGNDFGDEELKYVGSVLDSARIGSLPKHTSSYYPDNLSVTLRSGWDADDSYMYFTNRAGPHGHPDQNAVIAYAYGKVLLTDTGVNSYLSSDSVSNWQFNSTESHNTVRINGLSQNKYKDISSINKDTIDRFRTNGSFDFTEGTTYATPGFAHTRSVLFLRPDYWIVSDRVVGSGTNSYEVNWHMLPGANPTLDPVTKKINSHFASEPNIQIVPADPTALTTASLNDGYYDRTSVPNMKFGKYGKTLSGDASFDTVLYPTDTGVARNVQVTRLTTTPSVAAETASALKIDLNAGVGGNTAYYYLSHEASATKERSFDEYAYDGKLVYIEKLSSGTLVSASIAEGKMLKKGGVPLIQSEDRVDDLGVKWNGTALDLTGSNLVLDSSPVTAIAIYAPAVSSVTVNGKTTAFERNGDYIFAARAATSVSAANRDYEGTQGAGGWFYEKDAFASSPLTWATAGTGTGTAGSDTFTSTSLDSQWQWAKPPTANWSLTAAPGKLRIITEPGDTWAGSNNQNNILLQRAAYPDYIAETKVSFNNTVNYQSAGLILYVDDDNYIKLDRAYNSTNGGKIIRLIREYQKDPQTIFRDSGIFAADTFGSSDVYLRLKKVGPILTAFYSGNGTDWTQLSGSFHIPLDAPRIGLAAMNTNTAVTANADFDYFNVTQLLPPHWSGDSSDPTITSDYVIPGTSSDAVQKWVAPTDGTVQVAARVASHDTYMQGDGFRVKLLKNTANVWPTSGWQTVDKADTTGDAISETIPVAKGDVLAFVTNRKVMQHMILRIGASN</sequence>
<dbReference type="SUPFAM" id="SSF49899">
    <property type="entry name" value="Concanavalin A-like lectins/glucanases"/>
    <property type="match status" value="1"/>
</dbReference>
<keyword evidence="4" id="KW-0456">Lyase</keyword>
<dbReference type="Proteomes" id="UP000838821">
    <property type="component" value="Unassembled WGS sequence"/>
</dbReference>
<feature type="domain" description="Heparinase II/III-like C-terminal" evidence="5">
    <location>
        <begin position="614"/>
        <end position="772"/>
    </location>
</feature>
<protein>
    <recommendedName>
        <fullName evidence="10">DNRLRE domain-containing protein</fullName>
    </recommendedName>
</protein>
<keyword evidence="9" id="KW-1185">Reference proteome</keyword>
<evidence type="ECO:0000256" key="1">
    <source>
        <dbReference type="ARBA" id="ARBA00004418"/>
    </source>
</evidence>
<reference evidence="8" key="1">
    <citation type="submission" date="2022-01" db="EMBL/GenBank/DDBJ databases">
        <authorList>
            <person name="Criscuolo A."/>
        </authorList>
    </citation>
    <scope>NUCLEOTIDE SEQUENCE</scope>
    <source>
        <strain evidence="8">CIP111891</strain>
    </source>
</reference>
<keyword evidence="3" id="KW-0574">Periplasm</keyword>
<feature type="domain" description="Heparin-sulfate lyase N-terminal" evidence="6">
    <location>
        <begin position="287"/>
        <end position="558"/>
    </location>
</feature>
<evidence type="ECO:0008006" key="10">
    <source>
        <dbReference type="Google" id="ProtNLM"/>
    </source>
</evidence>
<comment type="caution">
    <text evidence="8">The sequence shown here is derived from an EMBL/GenBank/DDBJ whole genome shotgun (WGS) entry which is preliminary data.</text>
</comment>
<dbReference type="Pfam" id="PF07940">
    <property type="entry name" value="Hepar_II_III_C"/>
    <property type="match status" value="1"/>
</dbReference>
<evidence type="ECO:0000256" key="3">
    <source>
        <dbReference type="ARBA" id="ARBA00022764"/>
    </source>
</evidence>
<dbReference type="InterPro" id="IPR012480">
    <property type="entry name" value="Hepar_II_III_C"/>
</dbReference>
<dbReference type="InterPro" id="IPR013320">
    <property type="entry name" value="ConA-like_dom_sf"/>
</dbReference>
<dbReference type="RefSeq" id="WP_236291346.1">
    <property type="nucleotide sequence ID" value="NZ_CAKMMW010000020.1"/>
</dbReference>
<evidence type="ECO:0000256" key="4">
    <source>
        <dbReference type="ARBA" id="ARBA00023239"/>
    </source>
</evidence>
<evidence type="ECO:0000313" key="9">
    <source>
        <dbReference type="Proteomes" id="UP000838821"/>
    </source>
</evidence>
<dbReference type="Pfam" id="PF16889">
    <property type="entry name" value="Hepar_II_III_N"/>
    <property type="match status" value="1"/>
</dbReference>
<evidence type="ECO:0000259" key="7">
    <source>
        <dbReference type="Pfam" id="PF17851"/>
    </source>
</evidence>
<dbReference type="Gene3D" id="1.50.10.100">
    <property type="entry name" value="Chondroitin AC/alginate lyase"/>
    <property type="match status" value="1"/>
</dbReference>
<dbReference type="EMBL" id="CAKMMW010000020">
    <property type="protein sequence ID" value="CAH1221585.1"/>
    <property type="molecule type" value="Genomic_DNA"/>
</dbReference>
<evidence type="ECO:0000313" key="8">
    <source>
        <dbReference type="EMBL" id="CAH1221585.1"/>
    </source>
</evidence>
<feature type="domain" description="Beta-xylosidase C-terminal Concanavalin A-like" evidence="7">
    <location>
        <begin position="1022"/>
        <end position="1216"/>
    </location>
</feature>
<dbReference type="SUPFAM" id="SSF48230">
    <property type="entry name" value="Chondroitin AC/alginate lyase"/>
    <property type="match status" value="1"/>
</dbReference>
<proteinExistence type="predicted"/>
<evidence type="ECO:0000259" key="6">
    <source>
        <dbReference type="Pfam" id="PF16889"/>
    </source>
</evidence>
<dbReference type="Gene3D" id="2.70.98.70">
    <property type="match status" value="1"/>
</dbReference>
<dbReference type="InterPro" id="IPR031680">
    <property type="entry name" value="Hepar_II_III_N"/>
</dbReference>
<name>A0ABM9CT54_9BACL</name>
<dbReference type="InterPro" id="IPR008929">
    <property type="entry name" value="Chondroitin_lyas"/>
</dbReference>
<organism evidence="8 9">
    <name type="scientific">Paenibacillus allorhizoplanae</name>
    <dbReference type="NCBI Taxonomy" id="2905648"/>
    <lineage>
        <taxon>Bacteria</taxon>
        <taxon>Bacillati</taxon>
        <taxon>Bacillota</taxon>
        <taxon>Bacilli</taxon>
        <taxon>Bacillales</taxon>
        <taxon>Paenibacillaceae</taxon>
        <taxon>Paenibacillus</taxon>
    </lineage>
</organism>
<dbReference type="PANTHER" id="PTHR39210:SF1">
    <property type="entry name" value="HEPARIN-SULFATE LYASE"/>
    <property type="match status" value="1"/>
</dbReference>
<comment type="subcellular location">
    <subcellularLocation>
        <location evidence="1">Periplasm</location>
    </subcellularLocation>
</comment>
<evidence type="ECO:0000256" key="2">
    <source>
        <dbReference type="ARBA" id="ARBA00022729"/>
    </source>
</evidence>
<accession>A0ABM9CT54</accession>
<dbReference type="Gene3D" id="2.60.120.200">
    <property type="match status" value="1"/>
</dbReference>
<dbReference type="PANTHER" id="PTHR39210">
    <property type="entry name" value="HEPARIN-SULFATE LYASE"/>
    <property type="match status" value="1"/>
</dbReference>
<dbReference type="Pfam" id="PF17851">
    <property type="entry name" value="GH43_C2"/>
    <property type="match status" value="1"/>
</dbReference>
<evidence type="ECO:0000259" key="5">
    <source>
        <dbReference type="Pfam" id="PF07940"/>
    </source>
</evidence>